<proteinExistence type="predicted"/>
<dbReference type="RefSeq" id="YP_009610167.1">
    <property type="nucleotide sequence ID" value="NC_042001.1"/>
</dbReference>
<dbReference type="GeneID" id="40086255"/>
<organism evidence="1 2">
    <name type="scientific">Arthrobacter phage Molivia</name>
    <dbReference type="NCBI Taxonomy" id="2015839"/>
    <lineage>
        <taxon>Viruses</taxon>
        <taxon>Duplodnaviria</taxon>
        <taxon>Heunggongvirae</taxon>
        <taxon>Uroviricota</taxon>
        <taxon>Caudoviricetes</taxon>
        <taxon>Amigovirus</taxon>
        <taxon>Amigovirus molivia</taxon>
    </lineage>
</organism>
<evidence type="ECO:0000313" key="1">
    <source>
        <dbReference type="EMBL" id="ASX99267.1"/>
    </source>
</evidence>
<evidence type="ECO:0000313" key="2">
    <source>
        <dbReference type="Proteomes" id="UP000225204"/>
    </source>
</evidence>
<sequence length="62" mass="6817">MEEMLSQLLIQQSSLERQIAAIKAVLLNFKGVYIETADGSQQGLLKYGAQPVDPEPNVTEVI</sequence>
<name>A0A286S1T5_9CAUD</name>
<dbReference type="OrthoDB" id="41209at10239"/>
<keyword evidence="2" id="KW-1185">Reference proteome</keyword>
<reference evidence="2" key="1">
    <citation type="submission" date="2017-06" db="EMBL/GenBank/DDBJ databases">
        <authorList>
            <person name="Kim H.J."/>
            <person name="Triplett B.A."/>
        </authorList>
    </citation>
    <scope>NUCLEOTIDE SEQUENCE [LARGE SCALE GENOMIC DNA]</scope>
</reference>
<dbReference type="KEGG" id="vg:40086255"/>
<gene>
    <name evidence="1" type="primary">43</name>
    <name evidence="1" type="ORF">SEA_MOLIVIA_43</name>
</gene>
<accession>A0A286S1T5</accession>
<protein>
    <submittedName>
        <fullName evidence="1">Uncharacterized protein</fullName>
    </submittedName>
</protein>
<dbReference type="EMBL" id="MF185731">
    <property type="protein sequence ID" value="ASX99267.1"/>
    <property type="molecule type" value="Genomic_DNA"/>
</dbReference>
<dbReference type="Proteomes" id="UP000225204">
    <property type="component" value="Segment"/>
</dbReference>